<dbReference type="Pfam" id="PF26337">
    <property type="entry name" value="Gtf3_C"/>
    <property type="match status" value="1"/>
</dbReference>
<keyword evidence="1 5" id="KW-0808">Transferase</keyword>
<accession>A0A9Q3SXF6</accession>
<dbReference type="Proteomes" id="UP000199271">
    <property type="component" value="Unassembled WGS sequence"/>
</dbReference>
<dbReference type="Gene3D" id="3.40.50.2000">
    <property type="entry name" value="Glycogen Phosphorylase B"/>
    <property type="match status" value="2"/>
</dbReference>
<evidence type="ECO:0000256" key="1">
    <source>
        <dbReference type="ARBA" id="ARBA00022679"/>
    </source>
</evidence>
<keyword evidence="6" id="KW-1185">Reference proteome</keyword>
<dbReference type="PIRSF" id="PIRSF007023">
    <property type="entry name" value="UDP-Galf_transf"/>
    <property type="match status" value="1"/>
</dbReference>
<comment type="caution">
    <text evidence="5">The sequence shown here is derived from an EMBL/GenBank/DDBJ whole genome shotgun (WGS) entry which is preliminary data.</text>
</comment>
<sequence length="336" mass="39077">MTYHITHTIEPWMPAGALKAKSDYATIAVALGWHKLPLMRYNDARFSNETRLQKISEWLTDVKPKDLVLHQFPTYMSAEFERQFVHTLKHLNVCRAIVIHDIEPLRLVKQDAWEYQILNQYDFIIVHSKDMKNQLQANGVKAAFIVQPLFDYLSQPRPTALFSRNINFAGTFQKSPWLQSYTGPNLTLFGSKPKKWQNIDFSTHINYQGNFDPEEIVNHLTDGYGLIWDSDFDDKTYQTYTRYNTPHKASLYLRAGLPLIAWSQSAIGQFIVNHKLGFVINNLTDLNLKLHAINEAQYQLWQTNIQIIADHVGRGDYTKNTLLRLSAYQKDHYLSK</sequence>
<proteinExistence type="predicted"/>
<dbReference type="RefSeq" id="WP_010382825.1">
    <property type="nucleotide sequence ID" value="NZ_BPKT01000007.1"/>
</dbReference>
<evidence type="ECO:0000259" key="3">
    <source>
        <dbReference type="Pfam" id="PF26337"/>
    </source>
</evidence>
<dbReference type="EMBL" id="JAHBFI010000016">
    <property type="protein sequence ID" value="MBZ5962755.1"/>
    <property type="molecule type" value="Genomic_DNA"/>
</dbReference>
<dbReference type="Proteomes" id="UP000752647">
    <property type="component" value="Unassembled WGS sequence"/>
</dbReference>
<evidence type="ECO:0000313" key="5">
    <source>
        <dbReference type="EMBL" id="MBZ5962755.1"/>
    </source>
</evidence>
<feature type="domain" description="Glucosyltransferase 3-like N-terminal" evidence="2">
    <location>
        <begin position="2"/>
        <end position="148"/>
    </location>
</feature>
<dbReference type="AlphaFoldDB" id="A0A9Q3SXF6"/>
<dbReference type="InterPro" id="IPR058592">
    <property type="entry name" value="Gtf3_C"/>
</dbReference>
<dbReference type="Pfam" id="PF26334">
    <property type="entry name" value="Gtf3_N"/>
    <property type="match status" value="1"/>
</dbReference>
<evidence type="ECO:0000259" key="2">
    <source>
        <dbReference type="Pfam" id="PF26334"/>
    </source>
</evidence>
<dbReference type="EMBL" id="FBSY01000007">
    <property type="protein sequence ID" value="CUW11461.1"/>
    <property type="molecule type" value="Genomic_DNA"/>
</dbReference>
<dbReference type="InterPro" id="IPR058591">
    <property type="entry name" value="Gtf3_N"/>
</dbReference>
<evidence type="ECO:0000313" key="7">
    <source>
        <dbReference type="Proteomes" id="UP000752647"/>
    </source>
</evidence>
<dbReference type="OMA" id="FQKSPWL"/>
<feature type="domain" description="Glucosyltransferase 3-like C-terminal" evidence="3">
    <location>
        <begin position="166"/>
        <end position="323"/>
    </location>
</feature>
<dbReference type="GeneID" id="34300681"/>
<name>A0A9Q3SXF6_9LACO</name>
<organism evidence="5 7">
    <name type="scientific">Leuconostoc gasicomitatum</name>
    <dbReference type="NCBI Taxonomy" id="115778"/>
    <lineage>
        <taxon>Bacteria</taxon>
        <taxon>Bacillati</taxon>
        <taxon>Bacillota</taxon>
        <taxon>Bacilli</taxon>
        <taxon>Lactobacillales</taxon>
        <taxon>Lactobacillaceae</taxon>
        <taxon>Leuconostoc</taxon>
        <taxon>Leuconostoc gelidum group</taxon>
    </lineage>
</organism>
<reference evidence="4 6" key="1">
    <citation type="submission" date="2015-12" db="EMBL/GenBank/DDBJ databases">
        <authorList>
            <person name="Andreevskaya M."/>
        </authorList>
    </citation>
    <scope>NUCLEOTIDE SEQUENCE [LARGE SCALE GENOMIC DNA]</scope>
    <source>
        <strain evidence="4 6">C122c</strain>
    </source>
</reference>
<evidence type="ECO:0000313" key="6">
    <source>
        <dbReference type="Proteomes" id="UP000199271"/>
    </source>
</evidence>
<reference evidence="5" key="2">
    <citation type="submission" date="2021-05" db="EMBL/GenBank/DDBJ databases">
        <title>Pangenome of Leuconostoc gelidum warrants species status for Leuconostoc gelidum subsp. gasicomitatum.</title>
        <authorList>
            <person name="Johansson P."/>
            <person name="Sade E."/>
            <person name="Hultman J."/>
            <person name="Auvinen P."/>
            <person name="Bjorkroth J."/>
        </authorList>
    </citation>
    <scope>NUCLEOTIDE SEQUENCE</scope>
    <source>
        <strain evidence="5">A.21.4</strain>
    </source>
</reference>
<gene>
    <name evidence="4" type="ORF">C122C_0939</name>
    <name evidence="5" type="ORF">KIJ12_06310</name>
</gene>
<evidence type="ECO:0000313" key="4">
    <source>
        <dbReference type="EMBL" id="CUW11461.1"/>
    </source>
</evidence>
<dbReference type="NCBIfam" id="NF007323">
    <property type="entry name" value="PRK09814.1-2"/>
    <property type="match status" value="1"/>
</dbReference>
<dbReference type="GO" id="GO:0016740">
    <property type="term" value="F:transferase activity"/>
    <property type="evidence" value="ECO:0007669"/>
    <property type="project" value="UniProtKB-KW"/>
</dbReference>
<protein>
    <submittedName>
        <fullName evidence="4">Glycosyltransferase</fullName>
    </submittedName>
    <submittedName>
        <fullName evidence="5">Sugar transferase</fullName>
    </submittedName>
</protein>